<dbReference type="GO" id="GO:0005829">
    <property type="term" value="C:cytosol"/>
    <property type="evidence" value="ECO:0007669"/>
    <property type="project" value="TreeGrafter"/>
</dbReference>
<name>A0A6L9EEI7_9FLAO</name>
<proteinExistence type="predicted"/>
<dbReference type="PANTHER" id="PTHR43691:SF11">
    <property type="entry name" value="FI09636P-RELATED"/>
    <property type="match status" value="1"/>
</dbReference>
<sequence length="288" mass="32346">MELGPSELILNADNSIYHLNLLPGDIAETIITVGDPDRVTAVSKYFDEIEIQKGKREFITHTGYLNGRRLSVISTGIGTDNIDIVLNELDALVNIDFDTRTVKEEKTQLDIIRIGTSGAIQESIPIDSFVVSEYAMGFDNLLHFYEGEHLQHPEIQLAFIDHMNWSIFKSIPYVVRADDYLLDVMNSEETHLGFTGTNVGFYGPQGRKLRLEREDSQLAEKLGTFSYEGLQLTNLEMETSAIYALCGLLGHRSVSLNCILANRASGKFSLHPKRSIDELIQYTLQKLS</sequence>
<gene>
    <name evidence="5" type="ORF">GTQ38_14230</name>
</gene>
<evidence type="ECO:0000313" key="5">
    <source>
        <dbReference type="EMBL" id="NAS13170.1"/>
    </source>
</evidence>
<evidence type="ECO:0000259" key="4">
    <source>
        <dbReference type="Pfam" id="PF01048"/>
    </source>
</evidence>
<dbReference type="RefSeq" id="WP_161436211.1">
    <property type="nucleotide sequence ID" value="NZ_WXYO01000006.1"/>
</dbReference>
<dbReference type="PANTHER" id="PTHR43691">
    <property type="entry name" value="URIDINE PHOSPHORYLASE"/>
    <property type="match status" value="1"/>
</dbReference>
<dbReference type="EC" id="2.4.2.3" evidence="1"/>
<dbReference type="AlphaFoldDB" id="A0A6L9EEI7"/>
<evidence type="ECO:0000256" key="1">
    <source>
        <dbReference type="ARBA" id="ARBA00011888"/>
    </source>
</evidence>
<dbReference type="InterPro" id="IPR000845">
    <property type="entry name" value="Nucleoside_phosphorylase_d"/>
</dbReference>
<organism evidence="5 6">
    <name type="scientific">Poritiphilus flavus</name>
    <dbReference type="NCBI Taxonomy" id="2697053"/>
    <lineage>
        <taxon>Bacteria</taxon>
        <taxon>Pseudomonadati</taxon>
        <taxon>Bacteroidota</taxon>
        <taxon>Flavobacteriia</taxon>
        <taxon>Flavobacteriales</taxon>
        <taxon>Flavobacteriaceae</taxon>
        <taxon>Poritiphilus</taxon>
    </lineage>
</organism>
<comment type="caution">
    <text evidence="5">The sequence shown here is derived from an EMBL/GenBank/DDBJ whole genome shotgun (WGS) entry which is preliminary data.</text>
</comment>
<feature type="domain" description="Nucleoside phosphorylase" evidence="4">
    <location>
        <begin position="30"/>
        <end position="264"/>
    </location>
</feature>
<evidence type="ECO:0000256" key="3">
    <source>
        <dbReference type="ARBA" id="ARBA00048447"/>
    </source>
</evidence>
<dbReference type="EMBL" id="WXYO01000006">
    <property type="protein sequence ID" value="NAS13170.1"/>
    <property type="molecule type" value="Genomic_DNA"/>
</dbReference>
<dbReference type="Pfam" id="PF01048">
    <property type="entry name" value="PNP_UDP_1"/>
    <property type="match status" value="1"/>
</dbReference>
<evidence type="ECO:0000313" key="6">
    <source>
        <dbReference type="Proteomes" id="UP000475249"/>
    </source>
</evidence>
<dbReference type="GO" id="GO:0004731">
    <property type="term" value="F:purine-nucleoside phosphorylase activity"/>
    <property type="evidence" value="ECO:0007669"/>
    <property type="project" value="TreeGrafter"/>
</dbReference>
<protein>
    <recommendedName>
        <fullName evidence="2">Uridine phosphorylase</fullName>
        <ecNumber evidence="1">2.4.2.3</ecNumber>
    </recommendedName>
</protein>
<dbReference type="GO" id="GO:0006152">
    <property type="term" value="P:purine nucleoside catabolic process"/>
    <property type="evidence" value="ECO:0007669"/>
    <property type="project" value="TreeGrafter"/>
</dbReference>
<comment type="catalytic activity">
    <reaction evidence="3">
        <text>uridine + phosphate = alpha-D-ribose 1-phosphate + uracil</text>
        <dbReference type="Rhea" id="RHEA:24388"/>
        <dbReference type="ChEBI" id="CHEBI:16704"/>
        <dbReference type="ChEBI" id="CHEBI:17568"/>
        <dbReference type="ChEBI" id="CHEBI:43474"/>
        <dbReference type="ChEBI" id="CHEBI:57720"/>
        <dbReference type="EC" id="2.4.2.3"/>
    </reaction>
</comment>
<dbReference type="Gene3D" id="3.40.50.1580">
    <property type="entry name" value="Nucleoside phosphorylase domain"/>
    <property type="match status" value="1"/>
</dbReference>
<keyword evidence="6" id="KW-1185">Reference proteome</keyword>
<accession>A0A6L9EEI7</accession>
<reference evidence="5 6" key="1">
    <citation type="submission" date="2020-01" db="EMBL/GenBank/DDBJ databases">
        <title>Bacteria diversity of Porities sp.</title>
        <authorList>
            <person name="Wang G."/>
        </authorList>
    </citation>
    <scope>NUCLEOTIDE SEQUENCE [LARGE SCALE GENOMIC DNA]</scope>
    <source>
        <strain evidence="5 6">R33</strain>
    </source>
</reference>
<evidence type="ECO:0000256" key="2">
    <source>
        <dbReference type="ARBA" id="ARBA00021980"/>
    </source>
</evidence>
<dbReference type="GO" id="GO:0004850">
    <property type="term" value="F:uridine phosphorylase activity"/>
    <property type="evidence" value="ECO:0007669"/>
    <property type="project" value="UniProtKB-EC"/>
</dbReference>
<dbReference type="CDD" id="cd00436">
    <property type="entry name" value="UP_TbUP-like"/>
    <property type="match status" value="1"/>
</dbReference>
<dbReference type="InterPro" id="IPR035994">
    <property type="entry name" value="Nucleoside_phosphorylase_sf"/>
</dbReference>
<dbReference type="SUPFAM" id="SSF53167">
    <property type="entry name" value="Purine and uridine phosphorylases"/>
    <property type="match status" value="1"/>
</dbReference>
<dbReference type="Proteomes" id="UP000475249">
    <property type="component" value="Unassembled WGS sequence"/>
</dbReference>